<feature type="transmembrane region" description="Helical" evidence="9">
    <location>
        <begin position="380"/>
        <end position="401"/>
    </location>
</feature>
<feature type="transmembrane region" description="Helical" evidence="9">
    <location>
        <begin position="101"/>
        <end position="120"/>
    </location>
</feature>
<dbReference type="PANTHER" id="PTHR23517:SF15">
    <property type="entry name" value="PROTON-DEPENDENT OLIGOPEPTIDE FAMILY TRANSPORT PROTEIN"/>
    <property type="match status" value="1"/>
</dbReference>
<evidence type="ECO:0000256" key="3">
    <source>
        <dbReference type="ARBA" id="ARBA00022448"/>
    </source>
</evidence>
<keyword evidence="11" id="KW-1185">Reference proteome</keyword>
<dbReference type="PANTHER" id="PTHR23517">
    <property type="entry name" value="RESISTANCE PROTEIN MDTM, PUTATIVE-RELATED-RELATED"/>
    <property type="match status" value="1"/>
</dbReference>
<evidence type="ECO:0000256" key="2">
    <source>
        <dbReference type="ARBA" id="ARBA00005982"/>
    </source>
</evidence>
<name>A0A7H1BAS6_9ACTN</name>
<evidence type="ECO:0000256" key="5">
    <source>
        <dbReference type="ARBA" id="ARBA00022692"/>
    </source>
</evidence>
<evidence type="ECO:0000256" key="6">
    <source>
        <dbReference type="ARBA" id="ARBA00022989"/>
    </source>
</evidence>
<dbReference type="GO" id="GO:0071916">
    <property type="term" value="F:dipeptide transmembrane transporter activity"/>
    <property type="evidence" value="ECO:0007669"/>
    <property type="project" value="UniProtKB-ARBA"/>
</dbReference>
<dbReference type="PROSITE" id="PS01023">
    <property type="entry name" value="PTR2_2"/>
    <property type="match status" value="1"/>
</dbReference>
<accession>A0A7H1BAS6</accession>
<feature type="transmembrane region" description="Helical" evidence="9">
    <location>
        <begin position="237"/>
        <end position="261"/>
    </location>
</feature>
<feature type="transmembrane region" description="Helical" evidence="9">
    <location>
        <begin position="413"/>
        <end position="435"/>
    </location>
</feature>
<dbReference type="RefSeq" id="WP_188338521.1">
    <property type="nucleotide sequence ID" value="NZ_CP061281.1"/>
</dbReference>
<dbReference type="CDD" id="cd17346">
    <property type="entry name" value="MFS_DtpA_like"/>
    <property type="match status" value="1"/>
</dbReference>
<keyword evidence="7 9" id="KW-0472">Membrane</keyword>
<keyword evidence="6 9" id="KW-1133">Transmembrane helix</keyword>
<feature type="transmembrane region" description="Helical" evidence="9">
    <location>
        <begin position="299"/>
        <end position="316"/>
    </location>
</feature>
<dbReference type="InterPro" id="IPR036259">
    <property type="entry name" value="MFS_trans_sf"/>
</dbReference>
<dbReference type="KEGG" id="sxn:IAG42_21075"/>
<evidence type="ECO:0000256" key="8">
    <source>
        <dbReference type="RuleBase" id="RU003755"/>
    </source>
</evidence>
<proteinExistence type="inferred from homology"/>
<evidence type="ECO:0000313" key="11">
    <source>
        <dbReference type="Proteomes" id="UP000516428"/>
    </source>
</evidence>
<evidence type="ECO:0000256" key="4">
    <source>
        <dbReference type="ARBA" id="ARBA00022475"/>
    </source>
</evidence>
<protein>
    <submittedName>
        <fullName evidence="10">MFS transporter</fullName>
    </submittedName>
</protein>
<feature type="transmembrane region" description="Helical" evidence="9">
    <location>
        <begin position="351"/>
        <end position="368"/>
    </location>
</feature>
<dbReference type="GO" id="GO:0042937">
    <property type="term" value="F:tripeptide transmembrane transporter activity"/>
    <property type="evidence" value="ECO:0007669"/>
    <property type="project" value="UniProtKB-ARBA"/>
</dbReference>
<feature type="transmembrane region" description="Helical" evidence="9">
    <location>
        <begin position="193"/>
        <end position="213"/>
    </location>
</feature>
<dbReference type="FunFam" id="1.20.1250.20:FF:000017">
    <property type="entry name" value="Dipeptide and tripeptide permease A"/>
    <property type="match status" value="1"/>
</dbReference>
<dbReference type="Proteomes" id="UP000516428">
    <property type="component" value="Chromosome"/>
</dbReference>
<dbReference type="NCBIfam" id="TIGR00924">
    <property type="entry name" value="yjdL_sub1_fam"/>
    <property type="match status" value="1"/>
</dbReference>
<dbReference type="Pfam" id="PF00854">
    <property type="entry name" value="PTR2"/>
    <property type="match status" value="1"/>
</dbReference>
<evidence type="ECO:0000313" key="10">
    <source>
        <dbReference type="EMBL" id="QNS05831.1"/>
    </source>
</evidence>
<dbReference type="InterPro" id="IPR050171">
    <property type="entry name" value="MFS_Transporters"/>
</dbReference>
<keyword evidence="5 8" id="KW-0812">Transmembrane</keyword>
<evidence type="ECO:0000256" key="9">
    <source>
        <dbReference type="SAM" id="Phobius"/>
    </source>
</evidence>
<feature type="transmembrane region" description="Helical" evidence="9">
    <location>
        <begin position="475"/>
        <end position="494"/>
    </location>
</feature>
<dbReference type="GO" id="GO:0005886">
    <property type="term" value="C:plasma membrane"/>
    <property type="evidence" value="ECO:0007669"/>
    <property type="project" value="UniProtKB-SubCell"/>
</dbReference>
<dbReference type="GO" id="GO:0015333">
    <property type="term" value="F:peptide:proton symporter activity"/>
    <property type="evidence" value="ECO:0007669"/>
    <property type="project" value="UniProtKB-ARBA"/>
</dbReference>
<gene>
    <name evidence="10" type="ORF">IAG42_21075</name>
</gene>
<comment type="subcellular location">
    <subcellularLocation>
        <location evidence="1">Cell membrane</location>
        <topology evidence="1">Multi-pass membrane protein</topology>
    </subcellularLocation>
    <subcellularLocation>
        <location evidence="8">Membrane</location>
        <topology evidence="8">Multi-pass membrane protein</topology>
    </subcellularLocation>
</comment>
<evidence type="ECO:0000256" key="7">
    <source>
        <dbReference type="ARBA" id="ARBA00023136"/>
    </source>
</evidence>
<dbReference type="SUPFAM" id="SSF103473">
    <property type="entry name" value="MFS general substrate transporter"/>
    <property type="match status" value="2"/>
</dbReference>
<organism evidence="10 11">
    <name type="scientific">Streptomyces xanthii</name>
    <dbReference type="NCBI Taxonomy" id="2768069"/>
    <lineage>
        <taxon>Bacteria</taxon>
        <taxon>Bacillati</taxon>
        <taxon>Actinomycetota</taxon>
        <taxon>Actinomycetes</taxon>
        <taxon>Kitasatosporales</taxon>
        <taxon>Streptomycetaceae</taxon>
        <taxon>Streptomyces</taxon>
    </lineage>
</organism>
<reference evidence="10 11" key="1">
    <citation type="submission" date="2020-09" db="EMBL/GenBank/DDBJ databases">
        <title>A novel species.</title>
        <authorList>
            <person name="Gao J."/>
        </authorList>
    </citation>
    <scope>NUCLEOTIDE SEQUENCE [LARGE SCALE GENOMIC DNA]</scope>
    <source>
        <strain evidence="10 11">CRXT-Y-14</strain>
    </source>
</reference>
<dbReference type="InterPro" id="IPR018456">
    <property type="entry name" value="PTR2_symporter_CS"/>
</dbReference>
<keyword evidence="3 8" id="KW-0813">Transport</keyword>
<dbReference type="Gene3D" id="1.20.1250.20">
    <property type="entry name" value="MFS general substrate transporter like domains"/>
    <property type="match status" value="1"/>
</dbReference>
<sequence length="506" mass="53894">MASSLTKDAASTAGPQKTFFGHPRGLATLFMTEMWERFSYYGMRALLVYYLVSGGADAATGSQGGGLAMTAATATAIYSVYVSMVYLMAMPGGWFGDRVWGARKTVTVAGFVIMAGHLSLAIPGQAMFFVGLILVAIGSGLLKANISTMVGHLYDGPDDPRRDGGFTLFYIGINVGAFVAPFVIGTVGKEHNWHFGFALAAVGMGLGLLQFLIGTRNLSPKSSVVPNPLSPEERRSILVKVLGVVIAAAVFYGVIIAIGVYTLNWALVPLTLAGLVIPVAVLVRIKRDRDLSGTEQKKMNGYIWFFVAAAVFWMIYDQGGSTLSLFADSKTAGSVLGIDFSATWYQSLNPLYVMALAPVFAWLWLWLARKNQEPSTVVKFAMGLVLVGASFFVFIIPMGMAGDGGKVSPMWLVSIYMIQTIGELCLSPVGLSVTTKMAPQKYASQMMGVWFLAVTAGDCTTGLLSLAGVDLNGTGIIALQAGLAAVAGIAVFMYRKKVQELMGGVR</sequence>
<dbReference type="EMBL" id="CP061281">
    <property type="protein sequence ID" value="QNS05831.1"/>
    <property type="molecule type" value="Genomic_DNA"/>
</dbReference>
<evidence type="ECO:0000256" key="1">
    <source>
        <dbReference type="ARBA" id="ARBA00004651"/>
    </source>
</evidence>
<feature type="transmembrane region" description="Helical" evidence="9">
    <location>
        <begin position="38"/>
        <end position="56"/>
    </location>
</feature>
<dbReference type="GO" id="GO:0035443">
    <property type="term" value="P:tripeptide transmembrane transport"/>
    <property type="evidence" value="ECO:0007669"/>
    <property type="project" value="UniProtKB-ARBA"/>
</dbReference>
<dbReference type="InterPro" id="IPR005279">
    <property type="entry name" value="Dipep/tripep_permease"/>
</dbReference>
<feature type="transmembrane region" description="Helical" evidence="9">
    <location>
        <begin position="267"/>
        <end position="287"/>
    </location>
</feature>
<keyword evidence="4" id="KW-1003">Cell membrane</keyword>
<feature type="transmembrane region" description="Helical" evidence="9">
    <location>
        <begin position="447"/>
        <end position="469"/>
    </location>
</feature>
<feature type="transmembrane region" description="Helical" evidence="9">
    <location>
        <begin position="68"/>
        <end position="89"/>
    </location>
</feature>
<dbReference type="AlphaFoldDB" id="A0A7H1BAS6"/>
<comment type="similarity">
    <text evidence="2 8">Belongs to the major facilitator superfamily. Proton-dependent oligopeptide transporter (POT/PTR) (TC 2.A.17) family.</text>
</comment>
<feature type="transmembrane region" description="Helical" evidence="9">
    <location>
        <begin position="126"/>
        <end position="146"/>
    </location>
</feature>
<dbReference type="InterPro" id="IPR000109">
    <property type="entry name" value="POT_fam"/>
</dbReference>
<feature type="transmembrane region" description="Helical" evidence="9">
    <location>
        <begin position="167"/>
        <end position="187"/>
    </location>
</feature>